<dbReference type="Proteomes" id="UP000023152">
    <property type="component" value="Unassembled WGS sequence"/>
</dbReference>
<dbReference type="EMBL" id="ASPP01022037">
    <property type="protein sequence ID" value="ETO11791.1"/>
    <property type="molecule type" value="Genomic_DNA"/>
</dbReference>
<protein>
    <submittedName>
        <fullName evidence="2">Uncharacterized protein</fullName>
    </submittedName>
</protein>
<organism evidence="2 3">
    <name type="scientific">Reticulomyxa filosa</name>
    <dbReference type="NCBI Taxonomy" id="46433"/>
    <lineage>
        <taxon>Eukaryota</taxon>
        <taxon>Sar</taxon>
        <taxon>Rhizaria</taxon>
        <taxon>Retaria</taxon>
        <taxon>Foraminifera</taxon>
        <taxon>Monothalamids</taxon>
        <taxon>Reticulomyxidae</taxon>
        <taxon>Reticulomyxa</taxon>
    </lineage>
</organism>
<evidence type="ECO:0000313" key="3">
    <source>
        <dbReference type="Proteomes" id="UP000023152"/>
    </source>
</evidence>
<reference evidence="2 3" key="1">
    <citation type="journal article" date="2013" name="Curr. Biol.">
        <title>The Genome of the Foraminiferan Reticulomyxa filosa.</title>
        <authorList>
            <person name="Glockner G."/>
            <person name="Hulsmann N."/>
            <person name="Schleicher M."/>
            <person name="Noegel A.A."/>
            <person name="Eichinger L."/>
            <person name="Gallinger C."/>
            <person name="Pawlowski J."/>
            <person name="Sierra R."/>
            <person name="Euteneuer U."/>
            <person name="Pillet L."/>
            <person name="Moustafa A."/>
            <person name="Platzer M."/>
            <person name="Groth M."/>
            <person name="Szafranski K."/>
            <person name="Schliwa M."/>
        </authorList>
    </citation>
    <scope>NUCLEOTIDE SEQUENCE [LARGE SCALE GENOMIC DNA]</scope>
</reference>
<evidence type="ECO:0000256" key="1">
    <source>
        <dbReference type="SAM" id="MobiDB-lite"/>
    </source>
</evidence>
<accession>X6MDQ6</accession>
<sequence>MMSEYMDMHTSKENNKSSKSKFPHLTEKEVKDVLAQLELQLDRLRDMQSGEHTTKRQPQEIFRVLWALYQKKEQEDLVLQVDFDKFPNIHVHSVQKTLVGNDGSNYNVFMGIYPELGHFSKNKDKIGATYNNFFFEEHEHKKQKIFLRMLVLQVQEGLLQHC</sequence>
<keyword evidence="3" id="KW-1185">Reference proteome</keyword>
<gene>
    <name evidence="2" type="ORF">RFI_25585</name>
</gene>
<dbReference type="AlphaFoldDB" id="X6MDQ6"/>
<feature type="compositionally biased region" description="Basic and acidic residues" evidence="1">
    <location>
        <begin position="1"/>
        <end position="16"/>
    </location>
</feature>
<evidence type="ECO:0000313" key="2">
    <source>
        <dbReference type="EMBL" id="ETO11791.1"/>
    </source>
</evidence>
<comment type="caution">
    <text evidence="2">The sequence shown here is derived from an EMBL/GenBank/DDBJ whole genome shotgun (WGS) entry which is preliminary data.</text>
</comment>
<proteinExistence type="predicted"/>
<name>X6MDQ6_RETFI</name>
<feature type="region of interest" description="Disordered" evidence="1">
    <location>
        <begin position="1"/>
        <end position="23"/>
    </location>
</feature>